<dbReference type="Gene3D" id="1.25.40.390">
    <property type="match status" value="1"/>
</dbReference>
<dbReference type="GO" id="GO:0009279">
    <property type="term" value="C:cell outer membrane"/>
    <property type="evidence" value="ECO:0007669"/>
    <property type="project" value="UniProtKB-SubCell"/>
</dbReference>
<evidence type="ECO:0000256" key="2">
    <source>
        <dbReference type="ARBA" id="ARBA00006275"/>
    </source>
</evidence>
<evidence type="ECO:0000259" key="6">
    <source>
        <dbReference type="Pfam" id="PF07980"/>
    </source>
</evidence>
<gene>
    <name evidence="8" type="ORF">DDY73_01110</name>
</gene>
<dbReference type="Gene3D" id="1.25.40.900">
    <property type="match status" value="1"/>
</dbReference>
<keyword evidence="5" id="KW-0998">Cell outer membrane</keyword>
<comment type="similarity">
    <text evidence="2">Belongs to the SusD family.</text>
</comment>
<reference evidence="8 9" key="1">
    <citation type="journal article" date="2018" name="Nat. Biotechnol.">
        <title>A standardized bacterial taxonomy based on genome phylogeny substantially revises the tree of life.</title>
        <authorList>
            <person name="Parks D.H."/>
            <person name="Chuvochina M."/>
            <person name="Waite D.W."/>
            <person name="Rinke C."/>
            <person name="Skarshewski A."/>
            <person name="Chaumeil P.A."/>
            <person name="Hugenholtz P."/>
        </authorList>
    </citation>
    <scope>NUCLEOTIDE SEQUENCE [LARGE SCALE GENOMIC DNA]</scope>
    <source>
        <strain evidence="8">UBA11482</strain>
    </source>
</reference>
<feature type="domain" description="SusD-like N-terminal" evidence="7">
    <location>
        <begin position="59"/>
        <end position="233"/>
    </location>
</feature>
<dbReference type="InterPro" id="IPR033985">
    <property type="entry name" value="SusD-like_N"/>
</dbReference>
<evidence type="ECO:0000256" key="3">
    <source>
        <dbReference type="ARBA" id="ARBA00022729"/>
    </source>
</evidence>
<accession>A0A354LZ91</accession>
<dbReference type="AlphaFoldDB" id="A0A354LZ91"/>
<dbReference type="Pfam" id="PF07980">
    <property type="entry name" value="SusD_RagB"/>
    <property type="match status" value="1"/>
</dbReference>
<comment type="caution">
    <text evidence="8">The sequence shown here is derived from an EMBL/GenBank/DDBJ whole genome shotgun (WGS) entry which is preliminary data.</text>
</comment>
<comment type="subcellular location">
    <subcellularLocation>
        <location evidence="1">Cell outer membrane</location>
    </subcellularLocation>
</comment>
<keyword evidence="3" id="KW-0732">Signal</keyword>
<organism evidence="8 9">
    <name type="scientific">Coprobacter fastidiosus</name>
    <dbReference type="NCBI Taxonomy" id="1099853"/>
    <lineage>
        <taxon>Bacteria</taxon>
        <taxon>Pseudomonadati</taxon>
        <taxon>Bacteroidota</taxon>
        <taxon>Bacteroidia</taxon>
        <taxon>Bacteroidales</taxon>
        <taxon>Barnesiellaceae</taxon>
        <taxon>Coprobacter</taxon>
    </lineage>
</organism>
<dbReference type="Gene3D" id="2.20.20.130">
    <property type="match status" value="1"/>
</dbReference>
<evidence type="ECO:0000313" key="8">
    <source>
        <dbReference type="EMBL" id="HBJ07580.1"/>
    </source>
</evidence>
<evidence type="ECO:0000256" key="4">
    <source>
        <dbReference type="ARBA" id="ARBA00023136"/>
    </source>
</evidence>
<proteinExistence type="inferred from homology"/>
<dbReference type="PROSITE" id="PS51257">
    <property type="entry name" value="PROKAR_LIPOPROTEIN"/>
    <property type="match status" value="1"/>
</dbReference>
<evidence type="ECO:0000256" key="1">
    <source>
        <dbReference type="ARBA" id="ARBA00004442"/>
    </source>
</evidence>
<dbReference type="InterPro" id="IPR012944">
    <property type="entry name" value="SusD_RagB_dom"/>
</dbReference>
<protein>
    <submittedName>
        <fullName evidence="8">RagB/SusD family nutrient uptake outer membrane protein</fullName>
    </submittedName>
</protein>
<feature type="domain" description="RagB/SusD" evidence="6">
    <location>
        <begin position="330"/>
        <end position="472"/>
    </location>
</feature>
<dbReference type="Pfam" id="PF14322">
    <property type="entry name" value="SusD-like_3"/>
    <property type="match status" value="1"/>
</dbReference>
<name>A0A354LZ91_9BACT</name>
<keyword evidence="4" id="KW-0472">Membrane</keyword>
<dbReference type="EMBL" id="DNWC01000019">
    <property type="protein sequence ID" value="HBJ07580.1"/>
    <property type="molecule type" value="Genomic_DNA"/>
</dbReference>
<dbReference type="Proteomes" id="UP000262954">
    <property type="component" value="Unassembled WGS sequence"/>
</dbReference>
<evidence type="ECO:0000256" key="5">
    <source>
        <dbReference type="ARBA" id="ARBA00023237"/>
    </source>
</evidence>
<dbReference type="InterPro" id="IPR011990">
    <property type="entry name" value="TPR-like_helical_dom_sf"/>
</dbReference>
<evidence type="ECO:0000313" key="9">
    <source>
        <dbReference type="Proteomes" id="UP000262954"/>
    </source>
</evidence>
<evidence type="ECO:0000259" key="7">
    <source>
        <dbReference type="Pfam" id="PF14322"/>
    </source>
</evidence>
<sequence length="475" mass="54063">MMRRIYKILFCIALAGFQGCSFLEVEKFGKSDIETFFSDVDGLRSGLAGSYRLLYNFYDGEFSEYPEVAADMLYLSNSEGVSIADQYNYTSDPAQETGAVGYIWRDGLEIIGNVNNILQYAPDLKEKYPGNAAEIELIRAQALYIRALVHLNLCCCYGQHYTYTPDASHWGVPNLSILPSANDPVLRASVYDVYNKRIIPDLEEAIGIFGSTTMDCYHASATACEALLARVYLYMEQWQKASDYATTVIAKVPLTSYENYVNMYVNIETGSEAIFRLNGFRASKDLWKFYDPVSPIARPADTLYTFFDQPDDIRLELLYDTKDEVKTKACRKFYVAKDVVEDDKHYDPFVSRVSEMYLIRAEANCYLPGGETTAANDIKTLQARALGKQPSEINLVYSSVEDLLKLVEKERIKELCFEGHRLFDITRKKQNMVRESSTNSIVKIKTYPNDWFVLPIPMDEIEANPEIQLNPGVNY</sequence>
<dbReference type="SUPFAM" id="SSF48452">
    <property type="entry name" value="TPR-like"/>
    <property type="match status" value="1"/>
</dbReference>